<dbReference type="AlphaFoldDB" id="A0A562LB03"/>
<gene>
    <name evidence="2" type="ORF">IP90_00992</name>
</gene>
<dbReference type="EMBL" id="VLKN01000002">
    <property type="protein sequence ID" value="TWI04852.1"/>
    <property type="molecule type" value="Genomic_DNA"/>
</dbReference>
<sequence length="125" mass="13822">MTANTLEQRARELLAAEYDRYGLRGSYYITNPDMGELTGTEPDDPPISVVLSSIETALRLSAGADCPKRLIGWRTGDYLYETADRSLAMSLQGNYEVLPIFEGDPNTKLAAPRHEPDDALRGDKT</sequence>
<evidence type="ECO:0000313" key="3">
    <source>
        <dbReference type="Proteomes" id="UP000315167"/>
    </source>
</evidence>
<protein>
    <submittedName>
        <fullName evidence="2">Uncharacterized protein</fullName>
    </submittedName>
</protein>
<proteinExistence type="predicted"/>
<keyword evidence="3" id="KW-1185">Reference proteome</keyword>
<name>A0A562LB03_9GAMM</name>
<feature type="region of interest" description="Disordered" evidence="1">
    <location>
        <begin position="105"/>
        <end position="125"/>
    </location>
</feature>
<organism evidence="2 3">
    <name type="scientific">Luteimonas cucumeris</name>
    <dbReference type="NCBI Taxonomy" id="985012"/>
    <lineage>
        <taxon>Bacteria</taxon>
        <taxon>Pseudomonadati</taxon>
        <taxon>Pseudomonadota</taxon>
        <taxon>Gammaproteobacteria</taxon>
        <taxon>Lysobacterales</taxon>
        <taxon>Lysobacteraceae</taxon>
        <taxon>Luteimonas</taxon>
    </lineage>
</organism>
<feature type="compositionally biased region" description="Basic and acidic residues" evidence="1">
    <location>
        <begin position="112"/>
        <end position="125"/>
    </location>
</feature>
<evidence type="ECO:0000256" key="1">
    <source>
        <dbReference type="SAM" id="MobiDB-lite"/>
    </source>
</evidence>
<evidence type="ECO:0000313" key="2">
    <source>
        <dbReference type="EMBL" id="TWI04852.1"/>
    </source>
</evidence>
<dbReference type="RefSeq" id="WP_144898502.1">
    <property type="nucleotide sequence ID" value="NZ_VLKN01000002.1"/>
</dbReference>
<dbReference type="Proteomes" id="UP000315167">
    <property type="component" value="Unassembled WGS sequence"/>
</dbReference>
<reference evidence="2 3" key="1">
    <citation type="journal article" date="2015" name="Stand. Genomic Sci.">
        <title>Genomic Encyclopedia of Bacterial and Archaeal Type Strains, Phase III: the genomes of soil and plant-associated and newly described type strains.</title>
        <authorList>
            <person name="Whitman W.B."/>
            <person name="Woyke T."/>
            <person name="Klenk H.P."/>
            <person name="Zhou Y."/>
            <person name="Lilburn T.G."/>
            <person name="Beck B.J."/>
            <person name="De Vos P."/>
            <person name="Vandamme P."/>
            <person name="Eisen J.A."/>
            <person name="Garrity G."/>
            <person name="Hugenholtz P."/>
            <person name="Kyrpides N.C."/>
        </authorList>
    </citation>
    <scope>NUCLEOTIDE SEQUENCE [LARGE SCALE GENOMIC DNA]</scope>
    <source>
        <strain evidence="2 3">CGMCC 1.10821</strain>
    </source>
</reference>
<comment type="caution">
    <text evidence="2">The sequence shown here is derived from an EMBL/GenBank/DDBJ whole genome shotgun (WGS) entry which is preliminary data.</text>
</comment>
<accession>A0A562LB03</accession>